<dbReference type="GO" id="GO:0006805">
    <property type="term" value="P:xenobiotic metabolic process"/>
    <property type="evidence" value="ECO:0007669"/>
    <property type="project" value="TreeGrafter"/>
</dbReference>
<dbReference type="Proteomes" id="UP000030746">
    <property type="component" value="Unassembled WGS sequence"/>
</dbReference>
<dbReference type="GeneID" id="20234403"/>
<evidence type="ECO:0000256" key="1">
    <source>
        <dbReference type="ARBA" id="ARBA00001971"/>
    </source>
</evidence>
<dbReference type="PANTHER" id="PTHR24300">
    <property type="entry name" value="CYTOCHROME P450 508A4-RELATED"/>
    <property type="match status" value="1"/>
</dbReference>
<evidence type="ECO:0000256" key="4">
    <source>
        <dbReference type="ARBA" id="ARBA00010617"/>
    </source>
</evidence>
<protein>
    <recommendedName>
        <fullName evidence="18">Unspecific monooxygenase</fullName>
    </recommendedName>
</protein>
<evidence type="ECO:0000256" key="7">
    <source>
        <dbReference type="ARBA" id="ARBA00022824"/>
    </source>
</evidence>
<dbReference type="InterPro" id="IPR002401">
    <property type="entry name" value="Cyt_P450_E_grp-I"/>
</dbReference>
<sequence length="282" mass="32360">STQVVNFLPILRFLPGDLFKYHRTINNVYKANATLVEPAIEEHLKNYDEDNTDDFISCYLKEMKKNEKAGMASNIDLINLKMAIGDLFVAGTGTISTTILWSILYFLHYPQVYQKCYKEIQDVVGSGRPPSVKDRVNMPYFEAFNMEILRHANIVLVGVPRAVEEDTVYQGHFIPKNAIILPNVDSVLASDEIWGDARAFRPERFLDEMGRVIHREEWIPFSMGRRNCLGEGLAKMEQFLFLTTLVQRFDFQVEDPQNIPPLKGNYGITHAPLKYNVQAIPR</sequence>
<comment type="similarity">
    <text evidence="4 14">Belongs to the cytochrome P450 family.</text>
</comment>
<dbReference type="InterPro" id="IPR017972">
    <property type="entry name" value="Cyt_P450_CS"/>
</dbReference>
<keyword evidence="15" id="KW-1133">Transmembrane helix</keyword>
<name>V4B1N4_LOTGI</name>
<dbReference type="PRINTS" id="PR00385">
    <property type="entry name" value="P450"/>
</dbReference>
<dbReference type="InterPro" id="IPR001128">
    <property type="entry name" value="Cyt_P450"/>
</dbReference>
<dbReference type="GO" id="GO:0016712">
    <property type="term" value="F:oxidoreductase activity, acting on paired donors, with incorporation or reduction of molecular oxygen, reduced flavin or flavoprotein as one donor, and incorporation of one atom of oxygen"/>
    <property type="evidence" value="ECO:0007669"/>
    <property type="project" value="TreeGrafter"/>
</dbReference>
<evidence type="ECO:0000256" key="6">
    <source>
        <dbReference type="ARBA" id="ARBA00022723"/>
    </source>
</evidence>
<keyword evidence="5 13" id="KW-0349">Heme</keyword>
<evidence type="ECO:0000256" key="15">
    <source>
        <dbReference type="SAM" id="Phobius"/>
    </source>
</evidence>
<dbReference type="InterPro" id="IPR036396">
    <property type="entry name" value="Cyt_P450_sf"/>
</dbReference>
<organism evidence="16 17">
    <name type="scientific">Lottia gigantea</name>
    <name type="common">Giant owl limpet</name>
    <dbReference type="NCBI Taxonomy" id="225164"/>
    <lineage>
        <taxon>Eukaryota</taxon>
        <taxon>Metazoa</taxon>
        <taxon>Spiralia</taxon>
        <taxon>Lophotrochozoa</taxon>
        <taxon>Mollusca</taxon>
        <taxon>Gastropoda</taxon>
        <taxon>Patellogastropoda</taxon>
        <taxon>Lottioidea</taxon>
        <taxon>Lottiidae</taxon>
        <taxon>Lottia</taxon>
    </lineage>
</organism>
<keyword evidence="15" id="KW-0812">Transmembrane</keyword>
<dbReference type="PROSITE" id="PS00086">
    <property type="entry name" value="CYTOCHROME_P450"/>
    <property type="match status" value="1"/>
</dbReference>
<dbReference type="Gene3D" id="1.10.630.10">
    <property type="entry name" value="Cytochrome P450"/>
    <property type="match status" value="1"/>
</dbReference>
<dbReference type="OMA" id="FDWILPQ"/>
<dbReference type="OrthoDB" id="6141508at2759"/>
<dbReference type="EMBL" id="KB200814">
    <property type="protein sequence ID" value="ESP00227.1"/>
    <property type="molecule type" value="Genomic_DNA"/>
</dbReference>
<evidence type="ECO:0000256" key="5">
    <source>
        <dbReference type="ARBA" id="ARBA00022617"/>
    </source>
</evidence>
<dbReference type="AlphaFoldDB" id="V4B1N4"/>
<dbReference type="InterPro" id="IPR050182">
    <property type="entry name" value="Cytochrome_P450_fam2"/>
</dbReference>
<dbReference type="STRING" id="225164.V4B1N4"/>
<keyword evidence="10 13" id="KW-0408">Iron</keyword>
<evidence type="ECO:0000256" key="10">
    <source>
        <dbReference type="ARBA" id="ARBA00023004"/>
    </source>
</evidence>
<keyword evidence="6 13" id="KW-0479">Metal-binding</keyword>
<keyword evidence="8" id="KW-0492">Microsome</keyword>
<keyword evidence="7" id="KW-0256">Endoplasmic reticulum</keyword>
<evidence type="ECO:0000256" key="13">
    <source>
        <dbReference type="PIRSR" id="PIRSR602401-1"/>
    </source>
</evidence>
<feature type="non-terminal residue" evidence="16">
    <location>
        <position position="1"/>
    </location>
</feature>
<gene>
    <name evidence="16" type="ORF">LOTGIDRAFT_141177</name>
</gene>
<keyword evidence="9 14" id="KW-0560">Oxidoreductase</keyword>
<accession>V4B1N4</accession>
<dbReference type="SUPFAM" id="SSF48264">
    <property type="entry name" value="Cytochrome P450"/>
    <property type="match status" value="1"/>
</dbReference>
<comment type="cofactor">
    <cofactor evidence="1 13">
        <name>heme</name>
        <dbReference type="ChEBI" id="CHEBI:30413"/>
    </cofactor>
</comment>
<dbReference type="HOGENOM" id="CLU_001570_22_2_1"/>
<dbReference type="PRINTS" id="PR00463">
    <property type="entry name" value="EP450I"/>
</dbReference>
<evidence type="ECO:0000313" key="16">
    <source>
        <dbReference type="EMBL" id="ESP00227.1"/>
    </source>
</evidence>
<keyword evidence="11 14" id="KW-0503">Monooxygenase</keyword>
<evidence type="ECO:0000256" key="12">
    <source>
        <dbReference type="ARBA" id="ARBA00023136"/>
    </source>
</evidence>
<evidence type="ECO:0000256" key="8">
    <source>
        <dbReference type="ARBA" id="ARBA00022848"/>
    </source>
</evidence>
<dbReference type="FunFam" id="1.10.630.10:FF:000238">
    <property type="entry name" value="Cytochrome P450 2A6"/>
    <property type="match status" value="1"/>
</dbReference>
<reference evidence="16 17" key="1">
    <citation type="journal article" date="2013" name="Nature">
        <title>Insights into bilaterian evolution from three spiralian genomes.</title>
        <authorList>
            <person name="Simakov O."/>
            <person name="Marletaz F."/>
            <person name="Cho S.J."/>
            <person name="Edsinger-Gonzales E."/>
            <person name="Havlak P."/>
            <person name="Hellsten U."/>
            <person name="Kuo D.H."/>
            <person name="Larsson T."/>
            <person name="Lv J."/>
            <person name="Arendt D."/>
            <person name="Savage R."/>
            <person name="Osoegawa K."/>
            <person name="de Jong P."/>
            <person name="Grimwood J."/>
            <person name="Chapman J.A."/>
            <person name="Shapiro H."/>
            <person name="Aerts A."/>
            <person name="Otillar R.P."/>
            <person name="Terry A.Y."/>
            <person name="Boore J.L."/>
            <person name="Grigoriev I.V."/>
            <person name="Lindberg D.R."/>
            <person name="Seaver E.C."/>
            <person name="Weisblat D.A."/>
            <person name="Putnam N.H."/>
            <person name="Rokhsar D.S."/>
        </authorList>
    </citation>
    <scope>NUCLEOTIDE SEQUENCE [LARGE SCALE GENOMIC DNA]</scope>
</reference>
<evidence type="ECO:0000256" key="9">
    <source>
        <dbReference type="ARBA" id="ARBA00023002"/>
    </source>
</evidence>
<dbReference type="CTD" id="20234403"/>
<dbReference type="KEGG" id="lgi:LOTGIDRAFT_141177"/>
<evidence type="ECO:0000256" key="3">
    <source>
        <dbReference type="ARBA" id="ARBA00004406"/>
    </source>
</evidence>
<proteinExistence type="inferred from homology"/>
<feature type="binding site" description="axial binding residue" evidence="13">
    <location>
        <position position="228"/>
    </location>
    <ligand>
        <name>heme</name>
        <dbReference type="ChEBI" id="CHEBI:30413"/>
    </ligand>
    <ligandPart>
        <name>Fe</name>
        <dbReference type="ChEBI" id="CHEBI:18248"/>
    </ligandPart>
</feature>
<dbReference type="PANTHER" id="PTHR24300:SF375">
    <property type="entry name" value="CYTOCHROME P450 FAMILY"/>
    <property type="match status" value="1"/>
</dbReference>
<evidence type="ECO:0000256" key="11">
    <source>
        <dbReference type="ARBA" id="ARBA00023033"/>
    </source>
</evidence>
<evidence type="ECO:0000256" key="2">
    <source>
        <dbReference type="ARBA" id="ARBA00004174"/>
    </source>
</evidence>
<evidence type="ECO:0008006" key="18">
    <source>
        <dbReference type="Google" id="ProtNLM"/>
    </source>
</evidence>
<keyword evidence="12 15" id="KW-0472">Membrane</keyword>
<dbReference type="Pfam" id="PF00067">
    <property type="entry name" value="p450"/>
    <property type="match status" value="1"/>
</dbReference>
<dbReference type="GO" id="GO:0005789">
    <property type="term" value="C:endoplasmic reticulum membrane"/>
    <property type="evidence" value="ECO:0007669"/>
    <property type="project" value="UniProtKB-SubCell"/>
</dbReference>
<comment type="subcellular location">
    <subcellularLocation>
        <location evidence="3">Endoplasmic reticulum membrane</location>
        <topology evidence="3">Peripheral membrane protein</topology>
    </subcellularLocation>
    <subcellularLocation>
        <location evidence="2">Microsome membrane</location>
        <topology evidence="2">Peripheral membrane protein</topology>
    </subcellularLocation>
</comment>
<dbReference type="GO" id="GO:0005506">
    <property type="term" value="F:iron ion binding"/>
    <property type="evidence" value="ECO:0007669"/>
    <property type="project" value="InterPro"/>
</dbReference>
<dbReference type="GO" id="GO:0020037">
    <property type="term" value="F:heme binding"/>
    <property type="evidence" value="ECO:0007669"/>
    <property type="project" value="InterPro"/>
</dbReference>
<feature type="transmembrane region" description="Helical" evidence="15">
    <location>
        <begin position="87"/>
        <end position="107"/>
    </location>
</feature>
<evidence type="ECO:0000313" key="17">
    <source>
        <dbReference type="Proteomes" id="UP000030746"/>
    </source>
</evidence>
<evidence type="ECO:0000256" key="14">
    <source>
        <dbReference type="RuleBase" id="RU000461"/>
    </source>
</evidence>
<dbReference type="RefSeq" id="XP_009049112.1">
    <property type="nucleotide sequence ID" value="XM_009050864.1"/>
</dbReference>
<dbReference type="GO" id="GO:0006082">
    <property type="term" value="P:organic acid metabolic process"/>
    <property type="evidence" value="ECO:0007669"/>
    <property type="project" value="TreeGrafter"/>
</dbReference>
<keyword evidence="17" id="KW-1185">Reference proteome</keyword>